<dbReference type="PROSITE" id="PS50297">
    <property type="entry name" value="ANK_REP_REGION"/>
    <property type="match status" value="8"/>
</dbReference>
<dbReference type="PANTHER" id="PTHR24198">
    <property type="entry name" value="ANKYRIN REPEAT AND PROTEIN KINASE DOMAIN-CONTAINING PROTEIN"/>
    <property type="match status" value="1"/>
</dbReference>
<dbReference type="EMBL" id="UFQS01002249">
    <property type="protein sequence ID" value="SSX13597.1"/>
    <property type="molecule type" value="Genomic_DNA"/>
</dbReference>
<proteinExistence type="predicted"/>
<dbReference type="InterPro" id="IPR036770">
    <property type="entry name" value="Ankyrin_rpt-contain_sf"/>
</dbReference>
<dbReference type="PROSITE" id="PS50088">
    <property type="entry name" value="ANK_REPEAT"/>
    <property type="match status" value="9"/>
</dbReference>
<reference evidence="4" key="1">
    <citation type="submission" date="2018-04" db="EMBL/GenBank/DDBJ databases">
        <authorList>
            <person name="Go L.Y."/>
            <person name="Mitchell J.A."/>
        </authorList>
    </citation>
    <scope>NUCLEOTIDE SEQUENCE</scope>
    <source>
        <tissue evidence="4">Whole organism</tissue>
    </source>
</reference>
<dbReference type="Pfam" id="PF13637">
    <property type="entry name" value="Ank_4"/>
    <property type="match status" value="2"/>
</dbReference>
<accession>A0A336LA29</accession>
<evidence type="ECO:0000256" key="2">
    <source>
        <dbReference type="ARBA" id="ARBA00023043"/>
    </source>
</evidence>
<dbReference type="VEuPathDB" id="VectorBase:CSON005817"/>
<dbReference type="Gene3D" id="1.25.40.20">
    <property type="entry name" value="Ankyrin repeat-containing domain"/>
    <property type="match status" value="1"/>
</dbReference>
<dbReference type="SMART" id="SM00248">
    <property type="entry name" value="ANK"/>
    <property type="match status" value="9"/>
</dbReference>
<feature type="repeat" description="ANK" evidence="3">
    <location>
        <begin position="642"/>
        <end position="674"/>
    </location>
</feature>
<sequence length="838" mass="97793">MVKRQTQKYCINIIFLVCFFYRGTSGGRGYIYETRLCMLLFTRSFMLKLTEFKLDYQVKEAGKFDDIVFYDGSYYHLIQLKHKETNDHRSILHETLFTDKFNKDYNLIKYVHTDFDAKTSTLKLKKHPKNWYEDNQSIPIKVLDLCHLEALNLKILDCSKGTFFKFYGDEVVQILNQQSLYMKKDVDDMTVDQIRDALDEIVYAVGQPNDEELSILIKNEIKEYYKLQDVDHIYNNLEVTMRKWCDTKKNGIFKEVIDFEDAETFYQKDFKEIMRVQLDVLSEHEARTLLTAKLGEITEDQFRKLSNYLHYFPLALQQAIAYIIQRRKRPLYAHYQIDDYLKEFEKQNEPNILWYKSEEKYKIHRLVQSVVRLKFKFKEEQLLEEVFHVVIPEVFKTCKNCLKQIAYNAAIERCSNEQILHMDTIAFHLKDHERLQKKYGKLCDDTGRTNYVKLLLNDDIEKIKCIQKPRERVQMIVESVIEDLIQNKCIKVFKFLVENNFIEKNGQFNYSRTPMHFAIISNDFDLVKYLKEIGVDLTIKDMGGDTPLHIAALENRFEIVEYLLNAGAPINIGSNMGWTPLLIAVERNNLSMVKILVEFGADCNYLNCFGWTPLHSASHSNFLEISKYLVSQKADLNLKNNGGDTPLHVAVLNNDIRTVEFLISSGAEINIGSNDGWAPLHIAVEKNNLEIITRLLTAGADVNFRNKYDWTALYFACHYGFLEVVTTLVNSNAQLNTHDTSWETPLHIAVKENRLEVVKYLIKKGAEVNIGNLNGYTPLHFAVERNYIEIIKCLFAARADKNYKNKDGFSSSSFAHLANNVDVIRLFESESNLKFRTA</sequence>
<evidence type="ECO:0000313" key="4">
    <source>
        <dbReference type="EMBL" id="SSX13597.1"/>
    </source>
</evidence>
<keyword evidence="2 3" id="KW-0040">ANK repeat</keyword>
<feature type="repeat" description="ANK" evidence="3">
    <location>
        <begin position="741"/>
        <end position="773"/>
    </location>
</feature>
<protein>
    <submittedName>
        <fullName evidence="4">CSON005817 protein</fullName>
    </submittedName>
</protein>
<feature type="repeat" description="ANK" evidence="3">
    <location>
        <begin position="576"/>
        <end position="608"/>
    </location>
</feature>
<feature type="repeat" description="ANK" evidence="3">
    <location>
        <begin position="675"/>
        <end position="707"/>
    </location>
</feature>
<feature type="repeat" description="ANK" evidence="3">
    <location>
        <begin position="543"/>
        <end position="575"/>
    </location>
</feature>
<feature type="repeat" description="ANK" evidence="3">
    <location>
        <begin position="609"/>
        <end position="641"/>
    </location>
</feature>
<evidence type="ECO:0000256" key="1">
    <source>
        <dbReference type="ARBA" id="ARBA00022737"/>
    </source>
</evidence>
<gene>
    <name evidence="4" type="primary">CSON005817</name>
</gene>
<dbReference type="PANTHER" id="PTHR24198:SF194">
    <property type="entry name" value="INVERSIN-A"/>
    <property type="match status" value="1"/>
</dbReference>
<keyword evidence="1" id="KW-0677">Repeat</keyword>
<feature type="repeat" description="ANK" evidence="3">
    <location>
        <begin position="510"/>
        <end position="542"/>
    </location>
</feature>
<feature type="repeat" description="ANK" evidence="3">
    <location>
        <begin position="708"/>
        <end position="740"/>
    </location>
</feature>
<feature type="repeat" description="ANK" evidence="3">
    <location>
        <begin position="774"/>
        <end position="806"/>
    </location>
</feature>
<name>A0A336LA29_CULSO</name>
<dbReference type="Pfam" id="PF12796">
    <property type="entry name" value="Ank_2"/>
    <property type="match status" value="2"/>
</dbReference>
<dbReference type="EMBL" id="UFQT01002249">
    <property type="protein sequence ID" value="SSX33024.1"/>
    <property type="molecule type" value="Genomic_DNA"/>
</dbReference>
<dbReference type="InterPro" id="IPR002110">
    <property type="entry name" value="Ankyrin_rpt"/>
</dbReference>
<evidence type="ECO:0000313" key="5">
    <source>
        <dbReference type="EMBL" id="SSX33024.1"/>
    </source>
</evidence>
<dbReference type="PRINTS" id="PR01415">
    <property type="entry name" value="ANKYRIN"/>
</dbReference>
<organism evidence="4">
    <name type="scientific">Culicoides sonorensis</name>
    <name type="common">Biting midge</name>
    <dbReference type="NCBI Taxonomy" id="179676"/>
    <lineage>
        <taxon>Eukaryota</taxon>
        <taxon>Metazoa</taxon>
        <taxon>Ecdysozoa</taxon>
        <taxon>Arthropoda</taxon>
        <taxon>Hexapoda</taxon>
        <taxon>Insecta</taxon>
        <taxon>Pterygota</taxon>
        <taxon>Neoptera</taxon>
        <taxon>Endopterygota</taxon>
        <taxon>Diptera</taxon>
        <taxon>Nematocera</taxon>
        <taxon>Chironomoidea</taxon>
        <taxon>Ceratopogonidae</taxon>
        <taxon>Ceratopogoninae</taxon>
        <taxon>Culicoides</taxon>
        <taxon>Monoculicoides</taxon>
    </lineage>
</organism>
<dbReference type="SUPFAM" id="SSF48403">
    <property type="entry name" value="Ankyrin repeat"/>
    <property type="match status" value="1"/>
</dbReference>
<reference evidence="5" key="2">
    <citation type="submission" date="2018-07" db="EMBL/GenBank/DDBJ databases">
        <authorList>
            <person name="Quirk P.G."/>
            <person name="Krulwich T.A."/>
        </authorList>
    </citation>
    <scope>NUCLEOTIDE SEQUENCE</scope>
</reference>
<evidence type="ECO:0000256" key="3">
    <source>
        <dbReference type="PROSITE-ProRule" id="PRU00023"/>
    </source>
</evidence>
<dbReference type="AlphaFoldDB" id="A0A336LA29"/>